<dbReference type="EMBL" id="KV722452">
    <property type="protein sequence ID" value="OCH88467.1"/>
    <property type="molecule type" value="Genomic_DNA"/>
</dbReference>
<dbReference type="OrthoDB" id="2749514at2759"/>
<dbReference type="Proteomes" id="UP000250043">
    <property type="component" value="Unassembled WGS sequence"/>
</dbReference>
<gene>
    <name evidence="1" type="ORF">OBBRIDRAFT_805368</name>
</gene>
<keyword evidence="2" id="KW-1185">Reference proteome</keyword>
<evidence type="ECO:0000313" key="2">
    <source>
        <dbReference type="Proteomes" id="UP000250043"/>
    </source>
</evidence>
<name>A0A8E2DIP7_9APHY</name>
<sequence>MTFLANMLALSRQPSALHNLREISIGVKKDDTQQHRSKIAPLVSLLTGVLGRAVYLESLRISPADSVLIHDRDGGLQRAICALPYLKTLVLREASERAGTLLNGISSGITELALHTTGTTAGQDAAPYLNKFWSTLVTVQLYRTDLRAASTIFPRLKRLLLEETHVRDVRPLIVAFPEVLELRFEAALGNTKADEGKVETTRAENRAAQVNEDGATEGEQVSFGHTWPGLEHVQGDIESLYMLGLRCPIRNLYLHTLTTWNQGKLRALLDDGLPEFLSVDIVLRDYYIHKLHDMIPAHAFLPMRLRLTLWFKDYTRDASEVALYSVCSSDRQSRTSRCSSKTFR</sequence>
<dbReference type="AlphaFoldDB" id="A0A8E2DIP7"/>
<evidence type="ECO:0000313" key="1">
    <source>
        <dbReference type="EMBL" id="OCH88467.1"/>
    </source>
</evidence>
<reference evidence="1 2" key="1">
    <citation type="submission" date="2016-07" db="EMBL/GenBank/DDBJ databases">
        <title>Draft genome of the white-rot fungus Obba rivulosa 3A-2.</title>
        <authorList>
            <consortium name="DOE Joint Genome Institute"/>
            <person name="Miettinen O."/>
            <person name="Riley R."/>
            <person name="Acob R."/>
            <person name="Barry K."/>
            <person name="Cullen D."/>
            <person name="De Vries R."/>
            <person name="Hainaut M."/>
            <person name="Hatakka A."/>
            <person name="Henrissat B."/>
            <person name="Hilden K."/>
            <person name="Kuo R."/>
            <person name="Labutti K."/>
            <person name="Lipzen A."/>
            <person name="Makela M.R."/>
            <person name="Sandor L."/>
            <person name="Spatafora J.W."/>
            <person name="Grigoriev I.V."/>
            <person name="Hibbett D.S."/>
        </authorList>
    </citation>
    <scope>NUCLEOTIDE SEQUENCE [LARGE SCALE GENOMIC DNA]</scope>
    <source>
        <strain evidence="1 2">3A-2</strain>
    </source>
</reference>
<protein>
    <submittedName>
        <fullName evidence="1">Uncharacterized protein</fullName>
    </submittedName>
</protein>
<accession>A0A8E2DIP7</accession>
<proteinExistence type="predicted"/>
<organism evidence="1 2">
    <name type="scientific">Obba rivulosa</name>
    <dbReference type="NCBI Taxonomy" id="1052685"/>
    <lineage>
        <taxon>Eukaryota</taxon>
        <taxon>Fungi</taxon>
        <taxon>Dikarya</taxon>
        <taxon>Basidiomycota</taxon>
        <taxon>Agaricomycotina</taxon>
        <taxon>Agaricomycetes</taxon>
        <taxon>Polyporales</taxon>
        <taxon>Gelatoporiaceae</taxon>
        <taxon>Obba</taxon>
    </lineage>
</organism>